<feature type="compositionally biased region" description="Gly residues" evidence="1">
    <location>
        <begin position="1"/>
        <end position="12"/>
    </location>
</feature>
<gene>
    <name evidence="2" type="ORF">AVDCRST_MAG91-3251</name>
</gene>
<evidence type="ECO:0000313" key="2">
    <source>
        <dbReference type="EMBL" id="CAA9534501.1"/>
    </source>
</evidence>
<accession>A0A6J4TZL1</accession>
<feature type="non-terminal residue" evidence="2">
    <location>
        <position position="1"/>
    </location>
</feature>
<protein>
    <submittedName>
        <fullName evidence="2">Uncharacterized protein</fullName>
    </submittedName>
</protein>
<proteinExistence type="predicted"/>
<reference evidence="2" key="1">
    <citation type="submission" date="2020-02" db="EMBL/GenBank/DDBJ databases">
        <authorList>
            <person name="Meier V. D."/>
        </authorList>
    </citation>
    <scope>NUCLEOTIDE SEQUENCE</scope>
    <source>
        <strain evidence="2">AVDCRST_MAG91</strain>
    </source>
</reference>
<sequence>RSGPHGRAGGAGRGDKGHRRQRGRLLDHRGVL</sequence>
<organism evidence="2">
    <name type="scientific">uncultured Sphingomonadaceae bacterium</name>
    <dbReference type="NCBI Taxonomy" id="169976"/>
    <lineage>
        <taxon>Bacteria</taxon>
        <taxon>Pseudomonadati</taxon>
        <taxon>Pseudomonadota</taxon>
        <taxon>Alphaproteobacteria</taxon>
        <taxon>Sphingomonadales</taxon>
        <taxon>Sphingomonadaceae</taxon>
        <taxon>environmental samples</taxon>
    </lineage>
</organism>
<feature type="region of interest" description="Disordered" evidence="1">
    <location>
        <begin position="1"/>
        <end position="32"/>
    </location>
</feature>
<dbReference type="EMBL" id="CADCVX010000571">
    <property type="protein sequence ID" value="CAA9534501.1"/>
    <property type="molecule type" value="Genomic_DNA"/>
</dbReference>
<dbReference type="AlphaFoldDB" id="A0A6J4TZL1"/>
<name>A0A6J4TZL1_9SPHN</name>
<evidence type="ECO:0000256" key="1">
    <source>
        <dbReference type="SAM" id="MobiDB-lite"/>
    </source>
</evidence>
<feature type="non-terminal residue" evidence="2">
    <location>
        <position position="32"/>
    </location>
</feature>